<proteinExistence type="inferred from homology"/>
<dbReference type="InterPro" id="IPR010065">
    <property type="entry name" value="AA_ABC_transptr_permease_3TM"/>
</dbReference>
<dbReference type="GO" id="GO:0006865">
    <property type="term" value="P:amino acid transport"/>
    <property type="evidence" value="ECO:0007669"/>
    <property type="project" value="UniProtKB-KW"/>
</dbReference>
<dbReference type="InterPro" id="IPR035906">
    <property type="entry name" value="MetI-like_sf"/>
</dbReference>
<keyword evidence="6 8" id="KW-1133">Transmembrane helix</keyword>
<evidence type="ECO:0000259" key="9">
    <source>
        <dbReference type="PROSITE" id="PS50928"/>
    </source>
</evidence>
<evidence type="ECO:0000256" key="1">
    <source>
        <dbReference type="ARBA" id="ARBA00004651"/>
    </source>
</evidence>
<dbReference type="RefSeq" id="WP_023392861.1">
    <property type="nucleotide sequence ID" value="NZ_ASGZ01000002.1"/>
</dbReference>
<dbReference type="CDD" id="cd06261">
    <property type="entry name" value="TM_PBP2"/>
    <property type="match status" value="1"/>
</dbReference>
<dbReference type="PANTHER" id="PTHR30614">
    <property type="entry name" value="MEMBRANE COMPONENT OF AMINO ACID ABC TRANSPORTER"/>
    <property type="match status" value="1"/>
</dbReference>
<evidence type="ECO:0000256" key="5">
    <source>
        <dbReference type="ARBA" id="ARBA00022970"/>
    </source>
</evidence>
<evidence type="ECO:0000256" key="8">
    <source>
        <dbReference type="RuleBase" id="RU363032"/>
    </source>
</evidence>
<dbReference type="InterPro" id="IPR000515">
    <property type="entry name" value="MetI-like"/>
</dbReference>
<feature type="transmembrane region" description="Helical" evidence="8">
    <location>
        <begin position="279"/>
        <end position="298"/>
    </location>
</feature>
<dbReference type="PROSITE" id="PS50928">
    <property type="entry name" value="ABC_TM1"/>
    <property type="match status" value="1"/>
</dbReference>
<dbReference type="GO" id="GO:0043190">
    <property type="term" value="C:ATP-binding cassette (ABC) transporter complex"/>
    <property type="evidence" value="ECO:0007669"/>
    <property type="project" value="InterPro"/>
</dbReference>
<evidence type="ECO:0000313" key="10">
    <source>
        <dbReference type="EMBL" id="ESP90157.1"/>
    </source>
</evidence>
<comment type="caution">
    <text evidence="10">The sequence shown here is derived from an EMBL/GenBank/DDBJ whole genome shotgun (WGS) entry which is preliminary data.</text>
</comment>
<dbReference type="Gene3D" id="1.10.3720.10">
    <property type="entry name" value="MetI-like"/>
    <property type="match status" value="1"/>
</dbReference>
<dbReference type="GO" id="GO:0022857">
    <property type="term" value="F:transmembrane transporter activity"/>
    <property type="evidence" value="ECO:0007669"/>
    <property type="project" value="InterPro"/>
</dbReference>
<comment type="similarity">
    <text evidence="8">Belongs to the binding-protein-dependent transport system permease family.</text>
</comment>
<dbReference type="Proteomes" id="UP000017840">
    <property type="component" value="Unassembled WGS sequence"/>
</dbReference>
<evidence type="ECO:0000256" key="2">
    <source>
        <dbReference type="ARBA" id="ARBA00022448"/>
    </source>
</evidence>
<evidence type="ECO:0000256" key="3">
    <source>
        <dbReference type="ARBA" id="ARBA00022475"/>
    </source>
</evidence>
<dbReference type="Pfam" id="PF00528">
    <property type="entry name" value="BPD_transp_1"/>
    <property type="match status" value="1"/>
</dbReference>
<keyword evidence="2 8" id="KW-0813">Transport</keyword>
<evidence type="ECO:0000256" key="4">
    <source>
        <dbReference type="ARBA" id="ARBA00022692"/>
    </source>
</evidence>
<feature type="transmembrane region" description="Helical" evidence="8">
    <location>
        <begin position="133"/>
        <end position="156"/>
    </location>
</feature>
<feature type="transmembrane region" description="Helical" evidence="8">
    <location>
        <begin position="66"/>
        <end position="86"/>
    </location>
</feature>
<evidence type="ECO:0000313" key="11">
    <source>
        <dbReference type="Proteomes" id="UP000017840"/>
    </source>
</evidence>
<name>V4J456_9EURY</name>
<protein>
    <submittedName>
        <fullName evidence="10">Polar amino acid ABC transporter permease</fullName>
    </submittedName>
</protein>
<feature type="domain" description="ABC transmembrane type-1" evidence="9">
    <location>
        <begin position="94"/>
        <end position="298"/>
    </location>
</feature>
<keyword evidence="4 8" id="KW-0812">Transmembrane</keyword>
<gene>
    <name evidence="10" type="ORF">K933_01312</name>
</gene>
<dbReference type="STRING" id="1324957.K933_01312"/>
<comment type="subcellular location">
    <subcellularLocation>
        <location evidence="1 8">Cell membrane</location>
        <topology evidence="1 8">Multi-pass membrane protein</topology>
    </subcellularLocation>
</comment>
<dbReference type="SUPFAM" id="SSF161098">
    <property type="entry name" value="MetI-like"/>
    <property type="match status" value="1"/>
</dbReference>
<keyword evidence="5" id="KW-0029">Amino-acid transport</keyword>
<organism evidence="10 11">
    <name type="scientific">Candidatus Halobonum tyrrellensis G22</name>
    <dbReference type="NCBI Taxonomy" id="1324957"/>
    <lineage>
        <taxon>Archaea</taxon>
        <taxon>Methanobacteriati</taxon>
        <taxon>Methanobacteriota</taxon>
        <taxon>Stenosarchaea group</taxon>
        <taxon>Halobacteria</taxon>
        <taxon>Halobacteriales</taxon>
        <taxon>Haloferacaceae</taxon>
        <taxon>Candidatus Halobonum</taxon>
    </lineage>
</organism>
<dbReference type="eggNOG" id="arCOG01798">
    <property type="taxonomic scope" value="Archaea"/>
</dbReference>
<keyword evidence="3" id="KW-1003">Cell membrane</keyword>
<keyword evidence="7 8" id="KW-0472">Membrane</keyword>
<reference evidence="10 11" key="1">
    <citation type="journal article" date="2013" name="Genome Announc.">
        <title>Draft Genome Sequence of 'Candidatus Halobonum tyrrellensis' Strain G22, Isolated from the Hypersaline Waters of Lake Tyrrell, Australia.</title>
        <authorList>
            <person name="Ugalde J.A."/>
            <person name="Narasingarao P."/>
            <person name="Kuo S."/>
            <person name="Podell S."/>
            <person name="Allen E.E."/>
        </authorList>
    </citation>
    <scope>NUCLEOTIDE SEQUENCE [LARGE SCALE GENOMIC DNA]</scope>
    <source>
        <strain evidence="10 11">G22</strain>
    </source>
</reference>
<dbReference type="PATRIC" id="fig|1324957.4.peg.275"/>
<accession>V4J456</accession>
<dbReference type="OrthoDB" id="60458at2157"/>
<evidence type="ECO:0000256" key="6">
    <source>
        <dbReference type="ARBA" id="ARBA00022989"/>
    </source>
</evidence>
<dbReference type="NCBIfam" id="TIGR01726">
    <property type="entry name" value="HEQRo_perm_3TM"/>
    <property type="match status" value="1"/>
</dbReference>
<dbReference type="PANTHER" id="PTHR30614:SF0">
    <property type="entry name" value="L-CYSTINE TRANSPORT SYSTEM PERMEASE PROTEIN TCYL"/>
    <property type="match status" value="1"/>
</dbReference>
<evidence type="ECO:0000256" key="7">
    <source>
        <dbReference type="ARBA" id="ARBA00023136"/>
    </source>
</evidence>
<feature type="transmembrane region" description="Helical" evidence="8">
    <location>
        <begin position="25"/>
        <end position="46"/>
    </location>
</feature>
<dbReference type="InterPro" id="IPR043429">
    <property type="entry name" value="ArtM/GltK/GlnP/TcyL/YhdX-like"/>
</dbReference>
<feature type="transmembrane region" description="Helical" evidence="8">
    <location>
        <begin position="98"/>
        <end position="121"/>
    </location>
</feature>
<sequence length="316" mass="33793">MAERAAGTDADSASGSRARFGDRDVGTLATYLAGALFWGWIFLRWLNDWSGGVFVPARQAFVPPSLFRGVAAGVPVVGGAFEALAFAFEYAPALVNALWLTVVLTVVSIALGFVIAVPLAASRVYGRVSAWVSVAYIELLRGTPLLAQLFVLYYGFPWLTRFFRGLPGVGQGVLPGQAVFVAVIGFTLNSAAYQAEYIRGAIESVAPGQLVAARSVGLSRVEGVRFVVLPQALRYAIPGWTNELVYLVKYSSLAAFITVPELFRAAQNIASSNYRYTSMFVLAAVLYLGVVVTATNLMEYVGRRVAVPGISGGEGR</sequence>
<keyword evidence="11" id="KW-1185">Reference proteome</keyword>
<dbReference type="EMBL" id="ASGZ01000002">
    <property type="protein sequence ID" value="ESP90157.1"/>
    <property type="molecule type" value="Genomic_DNA"/>
</dbReference>
<dbReference type="AlphaFoldDB" id="V4J456"/>